<dbReference type="PROSITE" id="PS51411">
    <property type="entry name" value="PSP1_C"/>
    <property type="match status" value="1"/>
</dbReference>
<dbReference type="AlphaFoldDB" id="A0A9D5Q763"/>
<dbReference type="Proteomes" id="UP000649604">
    <property type="component" value="Unassembled WGS sequence"/>
</dbReference>
<feature type="domain" description="PSP1 C-terminal" evidence="1">
    <location>
        <begin position="61"/>
        <end position="146"/>
    </location>
</feature>
<dbReference type="PANTHER" id="PTHR43830:SF3">
    <property type="entry name" value="PROTEIN PSP1"/>
    <property type="match status" value="1"/>
</dbReference>
<organism evidence="2 3">
    <name type="scientific">candidate division KSB3 bacterium</name>
    <dbReference type="NCBI Taxonomy" id="2044937"/>
    <lineage>
        <taxon>Bacteria</taxon>
        <taxon>candidate division KSB3</taxon>
    </lineage>
</organism>
<evidence type="ECO:0000259" key="1">
    <source>
        <dbReference type="PROSITE" id="PS51411"/>
    </source>
</evidence>
<comment type="caution">
    <text evidence="2">The sequence shown here is derived from an EMBL/GenBank/DDBJ whole genome shotgun (WGS) entry which is preliminary data.</text>
</comment>
<dbReference type="EMBL" id="WJJP01000527">
    <property type="protein sequence ID" value="MBD3326113.1"/>
    <property type="molecule type" value="Genomic_DNA"/>
</dbReference>
<sequence length="268" mass="30889">MIEIVGVKFRTTGKVYNFLANSLDLAIGDYCVVETERGYGFGRVDVGKVYLDESYFSRPLKNILRKATDQDFAIVKDNEATEVDARQFCAKRVIERGLDMQLVDVECTFDRSRLTFYFISEGRIDFRELVKDLAQKYKTRIEMRQIGVRDEAKLIGGYGVCGAPLCCTTFMRNFETVSIKMAKVQGLTLNPSKLSGICDRLKCCLTYEYDYYKQMSKYMPRRGQMVRDLDGNGPYKVREVNYLEGTVVVELNDGTKQKLHYRDLQKVK</sequence>
<dbReference type="NCBIfam" id="NF041131">
    <property type="entry name" value="RicT_YaaT_fam"/>
    <property type="match status" value="1"/>
</dbReference>
<proteinExistence type="predicted"/>
<protein>
    <submittedName>
        <fullName evidence="2">Stage 0 sporulation protein</fullName>
    </submittedName>
</protein>
<dbReference type="GO" id="GO:0005737">
    <property type="term" value="C:cytoplasm"/>
    <property type="evidence" value="ECO:0007669"/>
    <property type="project" value="TreeGrafter"/>
</dbReference>
<name>A0A9D5Q763_9BACT</name>
<reference evidence="2" key="1">
    <citation type="submission" date="2019-11" db="EMBL/GenBank/DDBJ databases">
        <title>Microbial mats filling the niche in hypersaline microbial mats.</title>
        <authorList>
            <person name="Wong H.L."/>
            <person name="Macleod F.I."/>
            <person name="White R.A. III"/>
            <person name="Burns B.P."/>
        </authorList>
    </citation>
    <scope>NUCLEOTIDE SEQUENCE</scope>
    <source>
        <strain evidence="2">Rbin_158</strain>
    </source>
</reference>
<evidence type="ECO:0000313" key="3">
    <source>
        <dbReference type="Proteomes" id="UP000649604"/>
    </source>
</evidence>
<dbReference type="PANTHER" id="PTHR43830">
    <property type="entry name" value="PROTEIN PSP1"/>
    <property type="match status" value="1"/>
</dbReference>
<evidence type="ECO:0000313" key="2">
    <source>
        <dbReference type="EMBL" id="MBD3326113.1"/>
    </source>
</evidence>
<dbReference type="InterPro" id="IPR007557">
    <property type="entry name" value="PSP1_C"/>
</dbReference>
<gene>
    <name evidence="2" type="ORF">GF339_16120</name>
</gene>
<dbReference type="Pfam" id="PF04468">
    <property type="entry name" value="PSP1"/>
    <property type="match status" value="1"/>
</dbReference>
<dbReference type="InterPro" id="IPR047767">
    <property type="entry name" value="PSP1-like"/>
</dbReference>
<accession>A0A9D5Q763</accession>